<feature type="domain" description="Knr4/Smi1-like" evidence="1">
    <location>
        <begin position="19"/>
        <end position="128"/>
    </location>
</feature>
<dbReference type="SMART" id="SM00860">
    <property type="entry name" value="SMI1_KNR4"/>
    <property type="match status" value="1"/>
</dbReference>
<evidence type="ECO:0000259" key="1">
    <source>
        <dbReference type="SMART" id="SM00860"/>
    </source>
</evidence>
<evidence type="ECO:0000313" key="3">
    <source>
        <dbReference type="Proteomes" id="UP000070960"/>
    </source>
</evidence>
<organism evidence="2 3">
    <name type="scientific">Streptococcus suis</name>
    <dbReference type="NCBI Taxonomy" id="1307"/>
    <lineage>
        <taxon>Bacteria</taxon>
        <taxon>Bacillati</taxon>
        <taxon>Bacillota</taxon>
        <taxon>Bacilli</taxon>
        <taxon>Lactobacillales</taxon>
        <taxon>Streptococcaceae</taxon>
        <taxon>Streptococcus</taxon>
    </lineage>
</organism>
<reference evidence="2 3" key="1">
    <citation type="submission" date="2016-02" db="EMBL/GenBank/DDBJ databases">
        <authorList>
            <consortium name="Pathogen Informatics"/>
        </authorList>
    </citation>
    <scope>NUCLEOTIDE SEQUENCE [LARGE SCALE GENOMIC DNA]</scope>
    <source>
        <strain evidence="2 3">LSS80</strain>
    </source>
</reference>
<dbReference type="EMBL" id="FIIE01000015">
    <property type="protein sequence ID" value="CYV91091.1"/>
    <property type="molecule type" value="Genomic_DNA"/>
</dbReference>
<dbReference type="AlphaFoldDB" id="A0A0Z8LI02"/>
<gene>
    <name evidence="2" type="ORF">ERS132442_01681</name>
</gene>
<dbReference type="InterPro" id="IPR037883">
    <property type="entry name" value="Knr4/Smi1-like_sf"/>
</dbReference>
<proteinExistence type="predicted"/>
<protein>
    <recommendedName>
        <fullName evidence="1">Knr4/Smi1-like domain-containing protein</fullName>
    </recommendedName>
</protein>
<dbReference type="Gene3D" id="3.40.1580.10">
    <property type="entry name" value="SMI1/KNR4-like"/>
    <property type="match status" value="1"/>
</dbReference>
<dbReference type="SUPFAM" id="SSF160631">
    <property type="entry name" value="SMI1/KNR4-like"/>
    <property type="match status" value="1"/>
</dbReference>
<dbReference type="RefSeq" id="WP_024413681.1">
    <property type="nucleotide sequence ID" value="NZ_CECW01000080.1"/>
</dbReference>
<dbReference type="Proteomes" id="UP000070960">
    <property type="component" value="Unassembled WGS sequence"/>
</dbReference>
<accession>A0A0Z8LI02</accession>
<sequence length="136" mass="15306">MSQLLEKIKIVEGLYSGSPASKQEVVEAESKLLLTFPADYKDYLKEYGVISFYGTEWTGLNGDAWTDVVVTTLEARSLYADFPQGKFILEDLHMDDLLVLSDSTGKVFLWQNGSEKEIHSSIVSYLEECIARKDTP</sequence>
<dbReference type="Pfam" id="PF14567">
    <property type="entry name" value="SUKH_5"/>
    <property type="match status" value="1"/>
</dbReference>
<evidence type="ECO:0000313" key="2">
    <source>
        <dbReference type="EMBL" id="CYV91091.1"/>
    </source>
</evidence>
<dbReference type="InterPro" id="IPR018958">
    <property type="entry name" value="Knr4/Smi1-like_dom"/>
</dbReference>
<name>A0A0Z8LI02_STRSU</name>